<dbReference type="Proteomes" id="UP000799437">
    <property type="component" value="Unassembled WGS sequence"/>
</dbReference>
<evidence type="ECO:0000313" key="2">
    <source>
        <dbReference type="EMBL" id="KAF2753527.1"/>
    </source>
</evidence>
<evidence type="ECO:0000256" key="1">
    <source>
        <dbReference type="SAM" id="MobiDB-lite"/>
    </source>
</evidence>
<protein>
    <submittedName>
        <fullName evidence="2">Uncharacterized protein</fullName>
    </submittedName>
</protein>
<accession>A0A6A6VWA4</accession>
<feature type="region of interest" description="Disordered" evidence="1">
    <location>
        <begin position="31"/>
        <end position="68"/>
    </location>
</feature>
<dbReference type="PANTHER" id="PTHR34693">
    <property type="entry name" value="PROTEIN PAR32"/>
    <property type="match status" value="1"/>
</dbReference>
<feature type="region of interest" description="Disordered" evidence="1">
    <location>
        <begin position="133"/>
        <end position="175"/>
    </location>
</feature>
<dbReference type="RefSeq" id="XP_033595978.1">
    <property type="nucleotide sequence ID" value="XM_033747673.1"/>
</dbReference>
<dbReference type="InterPro" id="IPR022024">
    <property type="entry name" value="DUF3602"/>
</dbReference>
<dbReference type="Pfam" id="PF12223">
    <property type="entry name" value="DUF3602"/>
    <property type="match status" value="1"/>
</dbReference>
<dbReference type="PANTHER" id="PTHR34693:SF2">
    <property type="entry name" value="DUF3602 DOMAIN-CONTAINING PROTEIN"/>
    <property type="match status" value="1"/>
</dbReference>
<dbReference type="EMBL" id="ML996584">
    <property type="protein sequence ID" value="KAF2753527.1"/>
    <property type="molecule type" value="Genomic_DNA"/>
</dbReference>
<evidence type="ECO:0000313" key="3">
    <source>
        <dbReference type="Proteomes" id="UP000799437"/>
    </source>
</evidence>
<keyword evidence="3" id="KW-1185">Reference proteome</keyword>
<proteinExistence type="predicted"/>
<reference evidence="2" key="1">
    <citation type="journal article" date="2020" name="Stud. Mycol.">
        <title>101 Dothideomycetes genomes: a test case for predicting lifestyles and emergence of pathogens.</title>
        <authorList>
            <person name="Haridas S."/>
            <person name="Albert R."/>
            <person name="Binder M."/>
            <person name="Bloem J."/>
            <person name="Labutti K."/>
            <person name="Salamov A."/>
            <person name="Andreopoulos B."/>
            <person name="Baker S."/>
            <person name="Barry K."/>
            <person name="Bills G."/>
            <person name="Bluhm B."/>
            <person name="Cannon C."/>
            <person name="Castanera R."/>
            <person name="Culley D."/>
            <person name="Daum C."/>
            <person name="Ezra D."/>
            <person name="Gonzalez J."/>
            <person name="Henrissat B."/>
            <person name="Kuo A."/>
            <person name="Liang C."/>
            <person name="Lipzen A."/>
            <person name="Lutzoni F."/>
            <person name="Magnuson J."/>
            <person name="Mondo S."/>
            <person name="Nolan M."/>
            <person name="Ohm R."/>
            <person name="Pangilinan J."/>
            <person name="Park H.-J."/>
            <person name="Ramirez L."/>
            <person name="Alfaro M."/>
            <person name="Sun H."/>
            <person name="Tritt A."/>
            <person name="Yoshinaga Y."/>
            <person name="Zwiers L.-H."/>
            <person name="Turgeon B."/>
            <person name="Goodwin S."/>
            <person name="Spatafora J."/>
            <person name="Crous P."/>
            <person name="Grigoriev I."/>
        </authorList>
    </citation>
    <scope>NUCLEOTIDE SEQUENCE</scope>
    <source>
        <strain evidence="2">CBS 121739</strain>
    </source>
</reference>
<gene>
    <name evidence="2" type="ORF">EJ05DRAFT_505160</name>
</gene>
<dbReference type="InterPro" id="IPR053203">
    <property type="entry name" value="Cisplatin_resist-associated"/>
</dbReference>
<dbReference type="AlphaFoldDB" id="A0A6A6VWA4"/>
<name>A0A6A6VWA4_9PEZI</name>
<dbReference type="OrthoDB" id="5424462at2759"/>
<dbReference type="GeneID" id="54488727"/>
<organism evidence="2 3">
    <name type="scientific">Pseudovirgaria hyperparasitica</name>
    <dbReference type="NCBI Taxonomy" id="470096"/>
    <lineage>
        <taxon>Eukaryota</taxon>
        <taxon>Fungi</taxon>
        <taxon>Dikarya</taxon>
        <taxon>Ascomycota</taxon>
        <taxon>Pezizomycotina</taxon>
        <taxon>Dothideomycetes</taxon>
        <taxon>Dothideomycetes incertae sedis</taxon>
        <taxon>Acrospermales</taxon>
        <taxon>Acrospermaceae</taxon>
        <taxon>Pseudovirgaria</taxon>
    </lineage>
</organism>
<sequence length="175" mass="18746">MSSRTYSITEPHPTVPTSHYIYTGRGGAGNFTKAPANLTPGRTASGPASRIPLTSHTRNQSSDTTSTSATACEPSAYYASGRGGAGNLHRFFGSQRERAIFSFDEELAVQRRLQERAAPVYHIGRGGAGNFMRGGGVGDREGKAGSVSEEEMEEGRRGSGEGVWRKMTRTLSNRS</sequence>